<evidence type="ECO:0000256" key="3">
    <source>
        <dbReference type="ARBA" id="ARBA00022692"/>
    </source>
</evidence>
<gene>
    <name evidence="9" type="ORF">ZHD862_LOCUS8420</name>
</gene>
<name>A0A814B5Y9_9BILA</name>
<feature type="transmembrane region" description="Helical" evidence="6">
    <location>
        <begin position="512"/>
        <end position="532"/>
    </location>
</feature>
<comment type="caution">
    <text evidence="9">The sequence shown here is derived from an EMBL/GenBank/DDBJ whole genome shotgun (WGS) entry which is preliminary data.</text>
</comment>
<protein>
    <recommendedName>
        <fullName evidence="6">Anoctamin</fullName>
    </recommendedName>
</protein>
<dbReference type="GO" id="GO:0005254">
    <property type="term" value="F:chloride channel activity"/>
    <property type="evidence" value="ECO:0007669"/>
    <property type="project" value="TreeGrafter"/>
</dbReference>
<evidence type="ECO:0000256" key="5">
    <source>
        <dbReference type="ARBA" id="ARBA00023136"/>
    </source>
</evidence>
<feature type="transmembrane region" description="Helical" evidence="6">
    <location>
        <begin position="416"/>
        <end position="436"/>
    </location>
</feature>
<feature type="transmembrane region" description="Helical" evidence="6">
    <location>
        <begin position="219"/>
        <end position="245"/>
    </location>
</feature>
<reference evidence="9" key="1">
    <citation type="submission" date="2021-02" db="EMBL/GenBank/DDBJ databases">
        <authorList>
            <person name="Nowell W R."/>
        </authorList>
    </citation>
    <scope>NUCLEOTIDE SEQUENCE</scope>
</reference>
<evidence type="ECO:0000256" key="7">
    <source>
        <dbReference type="SAM" id="Coils"/>
    </source>
</evidence>
<feature type="transmembrane region" description="Helical" evidence="6">
    <location>
        <begin position="329"/>
        <end position="355"/>
    </location>
</feature>
<feature type="transmembrane region" description="Helical" evidence="6">
    <location>
        <begin position="713"/>
        <end position="735"/>
    </location>
</feature>
<feature type="transmembrane region" description="Helical" evidence="6">
    <location>
        <begin position="471"/>
        <end position="491"/>
    </location>
</feature>
<organism evidence="9 10">
    <name type="scientific">Rotaria sordida</name>
    <dbReference type="NCBI Taxonomy" id="392033"/>
    <lineage>
        <taxon>Eukaryota</taxon>
        <taxon>Metazoa</taxon>
        <taxon>Spiralia</taxon>
        <taxon>Gnathifera</taxon>
        <taxon>Rotifera</taxon>
        <taxon>Eurotatoria</taxon>
        <taxon>Bdelloidea</taxon>
        <taxon>Philodinida</taxon>
        <taxon>Philodinidae</taxon>
        <taxon>Rotaria</taxon>
    </lineage>
</organism>
<evidence type="ECO:0000313" key="10">
    <source>
        <dbReference type="Proteomes" id="UP000663864"/>
    </source>
</evidence>
<dbReference type="EMBL" id="CAJNOT010000270">
    <property type="protein sequence ID" value="CAF0921494.1"/>
    <property type="molecule type" value="Genomic_DNA"/>
</dbReference>
<dbReference type="InterPro" id="IPR007632">
    <property type="entry name" value="Anoctamin"/>
</dbReference>
<evidence type="ECO:0000256" key="4">
    <source>
        <dbReference type="ARBA" id="ARBA00022989"/>
    </source>
</evidence>
<dbReference type="PANTHER" id="PTHR12308:SF51">
    <property type="entry name" value="ANOCTAMIN-8"/>
    <property type="match status" value="1"/>
</dbReference>
<keyword evidence="5 6" id="KW-0472">Membrane</keyword>
<sequence>MSEQFTNVKSVFRKRFSNLSSAITNRLWLNADTNYECDVLLTFPARIDDHVIIWFLEKFIQLQPDIRISIKYHFTTGVYGFYVTFTYERILKGADTLQLEKPIKQEFGGGYRIFSFDELEFYEGVENEEKFLSSQERQSIVFHLLYSIRIIENEIINRIKFKIDQSLIQRGLEKELIRQIIPLHNKEQLNYLREIWVWPKNIITPQPIEKIRQYFGVKIALYFCWLSCYTKALCLPALYGIYIWYYTGQSQELDDKLFIINSLLNIIWATGFLIFWRRRQAELAYQWNTLDMEQLEETRATYKGTLRRSPVTNKYEPYYPSWKRLLFRLFVTIPMLIINIVLVSILILIIIRFQSWIDRQLKVGRLPSLMSLTELLPKILLALVTTVFDDIYKYVCRWLTDRENYREQRVHDNQMIAKMFACACVNSYLSVFYIAFFTHKNIRLSDQLITIFVIKQFWDHIKVSLMSLTELLPKILLALVTTVFDDIYKYVCRWLTDRENYREQRVHDNQMIAKMFACACVNSYLSVFYIAFFTHKYIRLSDQLITIFVIKQFWDHIKEAIIPYIVSNTRLSVLIELSKKEQARYAERKDLNKKLKNILDQLNNSKQIKNINEISTENSFSSHDSIPSFETLSLSQAEIECLQPKWPDLYEDYLELVIQFGYIIFLSTLFPLAAFFSLLNNIVEIRADAFKLCMICQRPFSQRVKDIGHWQKIMEYMVIAAIIVNCIFCSIRGVFRRMLPDLPFAAEIFLLICIEHLLILICKIIRASIENVPYWVRVEKAKMEYRRREALTKLECNALHLKDNNTQANTT</sequence>
<feature type="transmembrane region" description="Helical" evidence="6">
    <location>
        <begin position="257"/>
        <end position="276"/>
    </location>
</feature>
<feature type="transmembrane region" description="Helical" evidence="6">
    <location>
        <begin position="656"/>
        <end position="679"/>
    </location>
</feature>
<feature type="coiled-coil region" evidence="7">
    <location>
        <begin position="585"/>
        <end position="612"/>
    </location>
</feature>
<evidence type="ECO:0000313" key="9">
    <source>
        <dbReference type="EMBL" id="CAF0921494.1"/>
    </source>
</evidence>
<accession>A0A814B5Y9</accession>
<evidence type="ECO:0000259" key="8">
    <source>
        <dbReference type="Pfam" id="PF04547"/>
    </source>
</evidence>
<feature type="transmembrane region" description="Helical" evidence="6">
    <location>
        <begin position="375"/>
        <end position="395"/>
    </location>
</feature>
<dbReference type="GO" id="GO:0005886">
    <property type="term" value="C:plasma membrane"/>
    <property type="evidence" value="ECO:0007669"/>
    <property type="project" value="TreeGrafter"/>
</dbReference>
<dbReference type="Proteomes" id="UP000663864">
    <property type="component" value="Unassembled WGS sequence"/>
</dbReference>
<evidence type="ECO:0000256" key="2">
    <source>
        <dbReference type="ARBA" id="ARBA00009671"/>
    </source>
</evidence>
<dbReference type="Pfam" id="PF04547">
    <property type="entry name" value="Anoctamin"/>
    <property type="match status" value="2"/>
</dbReference>
<keyword evidence="3 6" id="KW-0812">Transmembrane</keyword>
<comment type="caution">
    <text evidence="6">Lacks conserved residue(s) required for the propagation of feature annotation.</text>
</comment>
<evidence type="ECO:0000256" key="1">
    <source>
        <dbReference type="ARBA" id="ARBA00004141"/>
    </source>
</evidence>
<dbReference type="InterPro" id="IPR049452">
    <property type="entry name" value="Anoctamin_TM"/>
</dbReference>
<evidence type="ECO:0000256" key="6">
    <source>
        <dbReference type="RuleBase" id="RU280814"/>
    </source>
</evidence>
<keyword evidence="4 6" id="KW-1133">Transmembrane helix</keyword>
<keyword evidence="7" id="KW-0175">Coiled coil</keyword>
<comment type="subcellular location">
    <subcellularLocation>
        <location evidence="1 6">Membrane</location>
        <topology evidence="1 6">Multi-pass membrane protein</topology>
    </subcellularLocation>
</comment>
<proteinExistence type="inferred from homology"/>
<dbReference type="AlphaFoldDB" id="A0A814B5Y9"/>
<feature type="transmembrane region" description="Helical" evidence="6">
    <location>
        <begin position="741"/>
        <end position="761"/>
    </location>
</feature>
<dbReference type="PANTHER" id="PTHR12308">
    <property type="entry name" value="ANOCTAMIN"/>
    <property type="match status" value="1"/>
</dbReference>
<feature type="domain" description="Anoctamin transmembrane" evidence="8">
    <location>
        <begin position="211"/>
        <end position="463"/>
    </location>
</feature>
<comment type="similarity">
    <text evidence="2 6">Belongs to the anoctamin family.</text>
</comment>
<feature type="domain" description="Anoctamin transmembrane" evidence="8">
    <location>
        <begin position="467"/>
        <end position="782"/>
    </location>
</feature>